<dbReference type="EMBL" id="ML996089">
    <property type="protein sequence ID" value="KAF2150561.1"/>
    <property type="molecule type" value="Genomic_DNA"/>
</dbReference>
<accession>A0A9P4IXU5</accession>
<name>A0A9P4IXU5_9PEZI</name>
<keyword evidence="2" id="KW-1185">Reference proteome</keyword>
<dbReference type="Proteomes" id="UP000799439">
    <property type="component" value="Unassembled WGS sequence"/>
</dbReference>
<dbReference type="AlphaFoldDB" id="A0A9P4IXU5"/>
<proteinExistence type="predicted"/>
<gene>
    <name evidence="1" type="ORF">K461DRAFT_280560</name>
</gene>
<organism evidence="1 2">
    <name type="scientific">Myriangium duriaei CBS 260.36</name>
    <dbReference type="NCBI Taxonomy" id="1168546"/>
    <lineage>
        <taxon>Eukaryota</taxon>
        <taxon>Fungi</taxon>
        <taxon>Dikarya</taxon>
        <taxon>Ascomycota</taxon>
        <taxon>Pezizomycotina</taxon>
        <taxon>Dothideomycetes</taxon>
        <taxon>Dothideomycetidae</taxon>
        <taxon>Myriangiales</taxon>
        <taxon>Myriangiaceae</taxon>
        <taxon>Myriangium</taxon>
    </lineage>
</organism>
<comment type="caution">
    <text evidence="1">The sequence shown here is derived from an EMBL/GenBank/DDBJ whole genome shotgun (WGS) entry which is preliminary data.</text>
</comment>
<reference evidence="1" key="1">
    <citation type="journal article" date="2020" name="Stud. Mycol.">
        <title>101 Dothideomycetes genomes: a test case for predicting lifestyles and emergence of pathogens.</title>
        <authorList>
            <person name="Haridas S."/>
            <person name="Albert R."/>
            <person name="Binder M."/>
            <person name="Bloem J."/>
            <person name="Labutti K."/>
            <person name="Salamov A."/>
            <person name="Andreopoulos B."/>
            <person name="Baker S."/>
            <person name="Barry K."/>
            <person name="Bills G."/>
            <person name="Bluhm B."/>
            <person name="Cannon C."/>
            <person name="Castanera R."/>
            <person name="Culley D."/>
            <person name="Daum C."/>
            <person name="Ezra D."/>
            <person name="Gonzalez J."/>
            <person name="Henrissat B."/>
            <person name="Kuo A."/>
            <person name="Liang C."/>
            <person name="Lipzen A."/>
            <person name="Lutzoni F."/>
            <person name="Magnuson J."/>
            <person name="Mondo S."/>
            <person name="Nolan M."/>
            <person name="Ohm R."/>
            <person name="Pangilinan J."/>
            <person name="Park H.-J."/>
            <person name="Ramirez L."/>
            <person name="Alfaro M."/>
            <person name="Sun H."/>
            <person name="Tritt A."/>
            <person name="Yoshinaga Y."/>
            <person name="Zwiers L.-H."/>
            <person name="Turgeon B."/>
            <person name="Goodwin S."/>
            <person name="Spatafora J."/>
            <person name="Crous P."/>
            <person name="Grigoriev I."/>
        </authorList>
    </citation>
    <scope>NUCLEOTIDE SEQUENCE</scope>
    <source>
        <strain evidence="1">CBS 260.36</strain>
    </source>
</reference>
<protein>
    <submittedName>
        <fullName evidence="1">Uncharacterized protein</fullName>
    </submittedName>
</protein>
<evidence type="ECO:0000313" key="2">
    <source>
        <dbReference type="Proteomes" id="UP000799439"/>
    </source>
</evidence>
<sequence length="61" mass="6830">MVLLPSCISVATCPCTYLKLNRISCQSKLTRSCEQALFESVIRAALRLDQKESLIGLMNIR</sequence>
<evidence type="ECO:0000313" key="1">
    <source>
        <dbReference type="EMBL" id="KAF2150561.1"/>
    </source>
</evidence>